<keyword evidence="5" id="KW-0915">Sodium</keyword>
<dbReference type="PANTHER" id="PTHR11819:SF110">
    <property type="entry name" value="GENE 5134-RELATED"/>
    <property type="match status" value="1"/>
</dbReference>
<dbReference type="GO" id="GO:0006814">
    <property type="term" value="P:sodium ion transport"/>
    <property type="evidence" value="ECO:0007669"/>
    <property type="project" value="UniProtKB-KW"/>
</dbReference>
<evidence type="ECO:0000256" key="3">
    <source>
        <dbReference type="ARBA" id="ARBA00022692"/>
    </source>
</evidence>
<feature type="transmembrane region" description="Helical" evidence="11">
    <location>
        <begin position="94"/>
        <end position="115"/>
    </location>
</feature>
<evidence type="ECO:0000256" key="2">
    <source>
        <dbReference type="ARBA" id="ARBA00006434"/>
    </source>
</evidence>
<keyword evidence="3 11" id="KW-0812">Transmembrane</keyword>
<feature type="region of interest" description="Disordered" evidence="10">
    <location>
        <begin position="388"/>
        <end position="411"/>
    </location>
</feature>
<keyword evidence="7 11" id="KW-0472">Membrane</keyword>
<dbReference type="Ensembl" id="ENSSSCT00015034646.1">
    <property type="protein sequence ID" value="ENSSSCP00015013724.1"/>
    <property type="gene ID" value="ENSSSCG00015026099.1"/>
</dbReference>
<evidence type="ECO:0000313" key="13">
    <source>
        <dbReference type="Proteomes" id="UP000694726"/>
    </source>
</evidence>
<evidence type="ECO:0000256" key="11">
    <source>
        <dbReference type="SAM" id="Phobius"/>
    </source>
</evidence>
<keyword evidence="8" id="KW-0739">Sodium transport</keyword>
<evidence type="ECO:0000256" key="4">
    <source>
        <dbReference type="ARBA" id="ARBA00022989"/>
    </source>
</evidence>
<feature type="transmembrane region" description="Helical" evidence="11">
    <location>
        <begin position="21"/>
        <end position="41"/>
    </location>
</feature>
<evidence type="ECO:0000256" key="7">
    <source>
        <dbReference type="ARBA" id="ARBA00023136"/>
    </source>
</evidence>
<dbReference type="InterPro" id="IPR001734">
    <property type="entry name" value="Na/solute_symporter"/>
</dbReference>
<dbReference type="Proteomes" id="UP000694726">
    <property type="component" value="Unplaced"/>
</dbReference>
<feature type="transmembrane region" description="Helical" evidence="11">
    <location>
        <begin position="135"/>
        <end position="154"/>
    </location>
</feature>
<evidence type="ECO:0000256" key="10">
    <source>
        <dbReference type="SAM" id="MobiDB-lite"/>
    </source>
</evidence>
<reference evidence="12" key="1">
    <citation type="submission" date="2025-05" db="UniProtKB">
        <authorList>
            <consortium name="Ensembl"/>
        </authorList>
    </citation>
    <scope>IDENTIFICATION</scope>
</reference>
<evidence type="ECO:0000256" key="9">
    <source>
        <dbReference type="RuleBase" id="RU362091"/>
    </source>
</evidence>
<sequence length="411" mass="45232">MGFPWYSTPWNAHLSTTNTNLDILVVVFYFLLVLGIGLWAILSSSRGTVEDFFLAGRNLAWWQIGAFLFASNIGTGHFMGLAGKGASSGIAVGAFEWNAPFILCILGWVFSPIYIKAGVVTTPRYLRKRFGGCRIQFLLAILYLFLYIVSKIAVEICTGAMFMKLVLGLDVYLATVVLLTVTGIYAITAFLKVGGYHQLQNQYMVAEPSLIREGNWTAQSKCYIPRPDSFHIFRDPITGDLPWPGIIFGISTISLYYWCTDQIKWHVSCLQSVKSTVVLELAAVPLPTLCWWWSCCPLVRTGAVCAPRKCRSWEGRPIQDPCRPLLSSLTPCMCSQALSLLTASSLPSLSAHISASGFSRSSLHLVQVLQVCGNTAVSESESCCQVQSSGTGRETAPFSPTSPHPQKWPNE</sequence>
<dbReference type="Gene3D" id="1.20.1730.10">
    <property type="entry name" value="Sodium/glucose cotransporter"/>
    <property type="match status" value="1"/>
</dbReference>
<dbReference type="PROSITE" id="PS50283">
    <property type="entry name" value="NA_SOLUT_SYMP_3"/>
    <property type="match status" value="1"/>
</dbReference>
<comment type="subcellular location">
    <subcellularLocation>
        <location evidence="1">Membrane</location>
        <topology evidence="1">Multi-pass membrane protein</topology>
    </subcellularLocation>
</comment>
<feature type="transmembrane region" description="Helical" evidence="11">
    <location>
        <begin position="166"/>
        <end position="191"/>
    </location>
</feature>
<feature type="transmembrane region" description="Helical" evidence="11">
    <location>
        <begin position="61"/>
        <end position="82"/>
    </location>
</feature>
<dbReference type="GO" id="GO:0016020">
    <property type="term" value="C:membrane"/>
    <property type="evidence" value="ECO:0007669"/>
    <property type="project" value="UniProtKB-SubCell"/>
</dbReference>
<protein>
    <submittedName>
        <fullName evidence="12">Uncharacterized protein</fullName>
    </submittedName>
</protein>
<keyword evidence="6" id="KW-0406">Ion transport</keyword>
<dbReference type="Ensembl" id="ENSSSCT00060102650.1">
    <property type="protein sequence ID" value="ENSSSCP00060044761.1"/>
    <property type="gene ID" value="ENSSSCG00060074966.1"/>
</dbReference>
<dbReference type="Pfam" id="PF00474">
    <property type="entry name" value="SSF"/>
    <property type="match status" value="1"/>
</dbReference>
<evidence type="ECO:0000256" key="5">
    <source>
        <dbReference type="ARBA" id="ARBA00023053"/>
    </source>
</evidence>
<evidence type="ECO:0000256" key="8">
    <source>
        <dbReference type="ARBA" id="ARBA00023201"/>
    </source>
</evidence>
<keyword evidence="4 11" id="KW-1133">Transmembrane helix</keyword>
<comment type="similarity">
    <text evidence="2 9">Belongs to the sodium:solute symporter (SSF) (TC 2.A.21) family.</text>
</comment>
<accession>A0A8D0N5R8</accession>
<dbReference type="AlphaFoldDB" id="A0A8D0N5R8"/>
<proteinExistence type="inferred from homology"/>
<evidence type="ECO:0000256" key="1">
    <source>
        <dbReference type="ARBA" id="ARBA00004141"/>
    </source>
</evidence>
<dbReference type="GO" id="GO:0022857">
    <property type="term" value="F:transmembrane transporter activity"/>
    <property type="evidence" value="ECO:0007669"/>
    <property type="project" value="InterPro"/>
</dbReference>
<evidence type="ECO:0000313" key="12">
    <source>
        <dbReference type="Ensembl" id="ENSSSCP00015013724.1"/>
    </source>
</evidence>
<evidence type="ECO:0000256" key="6">
    <source>
        <dbReference type="ARBA" id="ARBA00023065"/>
    </source>
</evidence>
<dbReference type="Proteomes" id="UP000694723">
    <property type="component" value="Unplaced"/>
</dbReference>
<name>A0A8D0N5R8_PIG</name>
<keyword evidence="8" id="KW-0813">Transport</keyword>
<organism evidence="12 13">
    <name type="scientific">Sus scrofa</name>
    <name type="common">Pig</name>
    <dbReference type="NCBI Taxonomy" id="9823"/>
    <lineage>
        <taxon>Eukaryota</taxon>
        <taxon>Metazoa</taxon>
        <taxon>Chordata</taxon>
        <taxon>Craniata</taxon>
        <taxon>Vertebrata</taxon>
        <taxon>Euteleostomi</taxon>
        <taxon>Mammalia</taxon>
        <taxon>Eutheria</taxon>
        <taxon>Laurasiatheria</taxon>
        <taxon>Artiodactyla</taxon>
        <taxon>Suina</taxon>
        <taxon>Suidae</taxon>
        <taxon>Sus</taxon>
    </lineage>
</organism>
<dbReference type="PANTHER" id="PTHR11819">
    <property type="entry name" value="SOLUTE CARRIER FAMILY 5"/>
    <property type="match status" value="1"/>
</dbReference>
<dbReference type="InterPro" id="IPR038377">
    <property type="entry name" value="Na/Glc_symporter_sf"/>
</dbReference>